<sequence length="1146" mass="127009">MGATSPRDIGLTLLKEANSAGDGPSLWGLIEKIQRTLADHDYSQCPEVCVGLHYYAARALLRVNVERSVERLAPILAHADAGIAWLARIDLAQLRSEFLHLRAEAYIQVSRGLTGKQLGDALHACADALADPEIQGDPRRCGPLGYNAGMFVIRGEGFPEDEDALRRLEVLFTTAHDSYRVTGAVQQAADASLYLSQIGLSRLRAAQEPLDQAERTFDAAWRQINEFMAAYDPLADPDAWANANLVAASLAELRPSAGSIERARDSAIYLDRAFDTFQQLRNEDGMFDCACRLIRAIDLLPRGYNEGAAVRYDFYMDVLDAARERSRDMSAGAQTQLLRANAWMKVERGLSPEKDAEVLSRVRSYARAAALLAFESGKHELSSVAYKLVGVSLTGDTRFSHLNQQSPAPETDQKSLAEACEAFERSIAEARAAKNTELAESAIRMLAVALGRRLRDFHEFDLFDRSIALLEEAIEFSSGEPYVTANANLVSMTILAAHHGLDVSLGRARKALDCALRELNVLESVALSEYVKSLEAALDELEFLGRDGVANIAQRVQAQISANLGIVRLERAYFKRFRHDVLQLPDKAKPIDVVSLLLMPETDDRSTGTMRLETEGASTFGIADIACPRCQAMLEITLPVVIHEDADSPRFANFKRNIRGDESCTSCRFPFQVQSIFILLKRSVSGEPIAIYPDVLVDRGERLITHQQFAIAGLHQAITGQRLMNLTFIPWAGCVNFDFTVDETLRFQRKAALTLLASGIVAKSAPIMLEALRMILRWRDADAPASSEIEAALNELPLEFEALQRRRLPRLIVRLVKTASLHGPEWAIDQIATNMSRVQHIARAYASSSELARDPVERRTFLAHFISELADYSPDRAIALFDMLMREPSRELRKLEDEGVPELDSVRYQLALARINGMRPSAEDMIARDKITCSSSGAKALIANRLAGKAQFTLILRAFSMDVAIHEMPESFHGVVDASEDPRVKWRMFSLDPKETHLVDKACTVLPQDINPLTVLNVLDPKPPTLPTKLFVTDVEWRRVAFSLIAEAAVVILLLPAGSTLGNAGVDHEIQVIREMSRQDDTIAIIMRQPKDVRSPFVASSAQTEPVNDTAAELRDLGFQHIFDDEAFGIEASSLRSRVRTLFDSK</sequence>
<dbReference type="EMBL" id="FNKX01000004">
    <property type="protein sequence ID" value="SDR61726.1"/>
    <property type="molecule type" value="Genomic_DNA"/>
</dbReference>
<evidence type="ECO:0000313" key="2">
    <source>
        <dbReference type="Proteomes" id="UP000199365"/>
    </source>
</evidence>
<proteinExistence type="predicted"/>
<keyword evidence="2" id="KW-1185">Reference proteome</keyword>
<protein>
    <submittedName>
        <fullName evidence="1">Uncharacterized protein</fullName>
    </submittedName>
</protein>
<evidence type="ECO:0000313" key="1">
    <source>
        <dbReference type="EMBL" id="SDR61726.1"/>
    </source>
</evidence>
<dbReference type="RefSeq" id="WP_143037345.1">
    <property type="nucleotide sequence ID" value="NZ_FNKX01000004.1"/>
</dbReference>
<dbReference type="STRING" id="157910.SAMN05445850_7925"/>
<name>A0A1H1KHK9_9BURK</name>
<gene>
    <name evidence="1" type="ORF">SAMN05445850_7925</name>
</gene>
<accession>A0A1H1KHK9</accession>
<dbReference type="Proteomes" id="UP000199365">
    <property type="component" value="Unassembled WGS sequence"/>
</dbReference>
<organism evidence="1 2">
    <name type="scientific">Paraburkholderia tuberum</name>
    <dbReference type="NCBI Taxonomy" id="157910"/>
    <lineage>
        <taxon>Bacteria</taxon>
        <taxon>Pseudomonadati</taxon>
        <taxon>Pseudomonadota</taxon>
        <taxon>Betaproteobacteria</taxon>
        <taxon>Burkholderiales</taxon>
        <taxon>Burkholderiaceae</taxon>
        <taxon>Paraburkholderia</taxon>
    </lineage>
</organism>
<reference evidence="2" key="1">
    <citation type="submission" date="2016-10" db="EMBL/GenBank/DDBJ databases">
        <authorList>
            <person name="Varghese N."/>
            <person name="Submissions S."/>
        </authorList>
    </citation>
    <scope>NUCLEOTIDE SEQUENCE [LARGE SCALE GENOMIC DNA]</scope>
    <source>
        <strain evidence="2">DUS833</strain>
    </source>
</reference>
<dbReference type="AlphaFoldDB" id="A0A1H1KHK9"/>